<evidence type="ECO:0000313" key="1">
    <source>
        <dbReference type="EMBL" id="TYR38079.1"/>
    </source>
</evidence>
<dbReference type="PROSITE" id="PS51257">
    <property type="entry name" value="PROKAR_LIPOPROTEIN"/>
    <property type="match status" value="1"/>
</dbReference>
<dbReference type="AlphaFoldDB" id="A0A5D4HE71"/>
<dbReference type="Proteomes" id="UP000322362">
    <property type="component" value="Unassembled WGS sequence"/>
</dbReference>
<name>A0A5D4HE71_9SPHI</name>
<dbReference type="RefSeq" id="WP_148917544.1">
    <property type="nucleotide sequence ID" value="NZ_VTAV01000001.1"/>
</dbReference>
<evidence type="ECO:0000313" key="2">
    <source>
        <dbReference type="Proteomes" id="UP000322362"/>
    </source>
</evidence>
<comment type="caution">
    <text evidence="1">The sequence shown here is derived from an EMBL/GenBank/DDBJ whole genome shotgun (WGS) entry which is preliminary data.</text>
</comment>
<proteinExistence type="predicted"/>
<keyword evidence="2" id="KW-1185">Reference proteome</keyword>
<accession>A0A5D4HE71</accession>
<evidence type="ECO:0008006" key="3">
    <source>
        <dbReference type="Google" id="ProtNLM"/>
    </source>
</evidence>
<dbReference type="EMBL" id="VTAV01000001">
    <property type="protein sequence ID" value="TYR38079.1"/>
    <property type="molecule type" value="Genomic_DNA"/>
</dbReference>
<gene>
    <name evidence="1" type="ORF">FXV77_02010</name>
</gene>
<organism evidence="1 2">
    <name type="scientific">Sphingobacterium phlebotomi</name>
    <dbReference type="NCBI Taxonomy" id="2605433"/>
    <lineage>
        <taxon>Bacteria</taxon>
        <taxon>Pseudomonadati</taxon>
        <taxon>Bacteroidota</taxon>
        <taxon>Sphingobacteriia</taxon>
        <taxon>Sphingobacteriales</taxon>
        <taxon>Sphingobacteriaceae</taxon>
        <taxon>Sphingobacterium</taxon>
    </lineage>
</organism>
<sequence>MKKICYILLVCGLFASCKSDELEQLLFDRVSSIQVAIQRGSMGSLAPGLPAEVAIGTYPFEYDALGRVVKVGYKTFYYGPDGKVAYSKEGEINPNDNYYFERLSYHWDGQGRLKEVYVDSLFQRYLNYDHQPISDELAYQESDLEGVLLATFSYEGDNRRPSTIKYRKMNRTLPSLTVALGEEEEVSYIYEGENVVSVQLDGYLKQNRIGLDVPVGLLPYKMEAVYTYLSNPHHLSKIYTQLGFHPYNLTEVVSANCIARSQVNIEIEGGEDIEDRWTPPKGGDIHWTDLDTDWEAPLFSFGKTNYSYRFNVLDLPTEIVEEGDGTMQRTVITYE</sequence>
<reference evidence="1 2" key="1">
    <citation type="submission" date="2019-08" db="EMBL/GenBank/DDBJ databases">
        <title>Phlebobacter frassis gen. nov. sp. nov., a new member of family Sphingobacteriaceae isolated from sand fly rearing media.</title>
        <authorList>
            <person name="Kakumanu M.L."/>
            <person name="Marayati B.F."/>
            <person name="Wada-Katsumata A."/>
            <person name="Wasserberg G."/>
            <person name="Schal C."/>
            <person name="Apperson C.S."/>
            <person name="Ponnusamy L."/>
        </authorList>
    </citation>
    <scope>NUCLEOTIDE SEQUENCE [LARGE SCALE GENOMIC DNA]</scope>
    <source>
        <strain evidence="1 2">SSI9</strain>
    </source>
</reference>
<protein>
    <recommendedName>
        <fullName evidence="3">DUF4595 domain-containing protein</fullName>
    </recommendedName>
</protein>